<comment type="caution">
    <text evidence="2">The sequence shown here is derived from an EMBL/GenBank/DDBJ whole genome shotgun (WGS) entry which is preliminary data.</text>
</comment>
<dbReference type="EMBL" id="AXCR01000004">
    <property type="protein sequence ID" value="KJR88525.1"/>
    <property type="molecule type" value="Genomic_DNA"/>
</dbReference>
<dbReference type="Proteomes" id="UP000033710">
    <property type="component" value="Unassembled WGS sequence"/>
</dbReference>
<dbReference type="KEGG" id="ssck:SPSK_08123"/>
<dbReference type="GeneID" id="27670043"/>
<name>A0A0F2MI67_SPOSC</name>
<sequence length="127" mass="14375">MNVSNQPKSSSRVEVSLAKRSQVKETQVSKMDNKDAKKQKDKKKKKDKTMKVHFKPRLPQYKPRQELRALLGQRLPLLPRDCYGPPPTAPVGLRRSERIKAKRLAMIAALFALLDVVCKGDPKSVQG</sequence>
<reference evidence="2 3" key="2">
    <citation type="journal article" date="2015" name="Eukaryot. Cell">
        <title>Asexual propagation of a virulent clone complex in a human and feline outbreak of sporotrichosis.</title>
        <authorList>
            <person name="Teixeira Mde M."/>
            <person name="Rodrigues A.M."/>
            <person name="Tsui C.K."/>
            <person name="de Almeida L.G."/>
            <person name="Van Diepeningen A.D."/>
            <person name="van den Ende B.G."/>
            <person name="Fernandes G.F."/>
            <person name="Kano R."/>
            <person name="Hamelin R.C."/>
            <person name="Lopes-Bezerra L.M."/>
            <person name="Vasconcelos A.T."/>
            <person name="de Hoog S."/>
            <person name="de Camargo Z.P."/>
            <person name="Felipe M.S."/>
        </authorList>
    </citation>
    <scope>NUCLEOTIDE SEQUENCE [LARGE SCALE GENOMIC DNA]</scope>
    <source>
        <strain evidence="2 3">1099-18</strain>
    </source>
</reference>
<dbReference type="VEuPathDB" id="FungiDB:SPSK_08123"/>
<reference evidence="2 3" key="1">
    <citation type="journal article" date="2014" name="BMC Genomics">
        <title>Comparative genomics of the major fungal agents of human and animal Sporotrichosis: Sporothrix schenckii and Sporothrix brasiliensis.</title>
        <authorList>
            <person name="Teixeira M.M."/>
            <person name="de Almeida L.G."/>
            <person name="Kubitschek-Barreira P."/>
            <person name="Alves F.L."/>
            <person name="Kioshima E.S."/>
            <person name="Abadio A.K."/>
            <person name="Fernandes L."/>
            <person name="Derengowski L.S."/>
            <person name="Ferreira K.S."/>
            <person name="Souza R.C."/>
            <person name="Ruiz J.C."/>
            <person name="de Andrade N.C."/>
            <person name="Paes H.C."/>
            <person name="Nicola A.M."/>
            <person name="Albuquerque P."/>
            <person name="Gerber A.L."/>
            <person name="Martins V.P."/>
            <person name="Peconick L.D."/>
            <person name="Neto A.V."/>
            <person name="Chaucanez C.B."/>
            <person name="Silva P.A."/>
            <person name="Cunha O.L."/>
            <person name="de Oliveira F.F."/>
            <person name="dos Santos T.C."/>
            <person name="Barros A.L."/>
            <person name="Soares M.A."/>
            <person name="de Oliveira L.M."/>
            <person name="Marini M.M."/>
            <person name="Villalobos-Duno H."/>
            <person name="Cunha M.M."/>
            <person name="de Hoog S."/>
            <person name="da Silveira J.F."/>
            <person name="Henrissat B."/>
            <person name="Nino-Vega G.A."/>
            <person name="Cisalpino P.S."/>
            <person name="Mora-Montes H.M."/>
            <person name="Almeida S.R."/>
            <person name="Stajich J.E."/>
            <person name="Lopes-Bezerra L.M."/>
            <person name="Vasconcelos A.T."/>
            <person name="Felipe M.S."/>
        </authorList>
    </citation>
    <scope>NUCLEOTIDE SEQUENCE [LARGE SCALE GENOMIC DNA]</scope>
    <source>
        <strain evidence="2 3">1099-18</strain>
    </source>
</reference>
<gene>
    <name evidence="2" type="ORF">SPSK_08123</name>
</gene>
<dbReference type="RefSeq" id="XP_016591201.1">
    <property type="nucleotide sequence ID" value="XM_016734766.1"/>
</dbReference>
<dbReference type="AlphaFoldDB" id="A0A0F2MI67"/>
<evidence type="ECO:0000256" key="1">
    <source>
        <dbReference type="SAM" id="MobiDB-lite"/>
    </source>
</evidence>
<feature type="compositionally biased region" description="Basic residues" evidence="1">
    <location>
        <begin position="39"/>
        <end position="50"/>
    </location>
</feature>
<feature type="compositionally biased region" description="Polar residues" evidence="1">
    <location>
        <begin position="1"/>
        <end position="13"/>
    </location>
</feature>
<organism evidence="2 3">
    <name type="scientific">Sporothrix schenckii 1099-18</name>
    <dbReference type="NCBI Taxonomy" id="1397361"/>
    <lineage>
        <taxon>Eukaryota</taxon>
        <taxon>Fungi</taxon>
        <taxon>Dikarya</taxon>
        <taxon>Ascomycota</taxon>
        <taxon>Pezizomycotina</taxon>
        <taxon>Sordariomycetes</taxon>
        <taxon>Sordariomycetidae</taxon>
        <taxon>Ophiostomatales</taxon>
        <taxon>Ophiostomataceae</taxon>
        <taxon>Sporothrix</taxon>
    </lineage>
</organism>
<feature type="region of interest" description="Disordered" evidence="1">
    <location>
        <begin position="1"/>
        <end position="50"/>
    </location>
</feature>
<evidence type="ECO:0000313" key="3">
    <source>
        <dbReference type="Proteomes" id="UP000033710"/>
    </source>
</evidence>
<evidence type="ECO:0000313" key="2">
    <source>
        <dbReference type="EMBL" id="KJR88525.1"/>
    </source>
</evidence>
<proteinExistence type="predicted"/>
<protein>
    <submittedName>
        <fullName evidence="2">Uncharacterized protein</fullName>
    </submittedName>
</protein>
<accession>A0A0F2MI67</accession>